<gene>
    <name evidence="1" type="ORF">STAS_35425</name>
</gene>
<dbReference type="EMBL" id="BKCP01013403">
    <property type="protein sequence ID" value="GER57606.1"/>
    <property type="molecule type" value="Genomic_DNA"/>
</dbReference>
<keyword evidence="1" id="KW-0808">Transferase</keyword>
<comment type="caution">
    <text evidence="1">The sequence shown here is derived from an EMBL/GenBank/DDBJ whole genome shotgun (WGS) entry which is preliminary data.</text>
</comment>
<evidence type="ECO:0000313" key="1">
    <source>
        <dbReference type="EMBL" id="GER57606.1"/>
    </source>
</evidence>
<accession>A0A5A7RK94</accession>
<evidence type="ECO:0000313" key="2">
    <source>
        <dbReference type="Proteomes" id="UP000325081"/>
    </source>
</evidence>
<keyword evidence="1" id="KW-0418">Kinase</keyword>
<dbReference type="AlphaFoldDB" id="A0A5A7RK94"/>
<organism evidence="1 2">
    <name type="scientific">Striga asiatica</name>
    <name type="common">Asiatic witchweed</name>
    <name type="synonym">Buchnera asiatica</name>
    <dbReference type="NCBI Taxonomy" id="4170"/>
    <lineage>
        <taxon>Eukaryota</taxon>
        <taxon>Viridiplantae</taxon>
        <taxon>Streptophyta</taxon>
        <taxon>Embryophyta</taxon>
        <taxon>Tracheophyta</taxon>
        <taxon>Spermatophyta</taxon>
        <taxon>Magnoliopsida</taxon>
        <taxon>eudicotyledons</taxon>
        <taxon>Gunneridae</taxon>
        <taxon>Pentapetalae</taxon>
        <taxon>asterids</taxon>
        <taxon>lamiids</taxon>
        <taxon>Lamiales</taxon>
        <taxon>Orobanchaceae</taxon>
        <taxon>Buchnereae</taxon>
        <taxon>Striga</taxon>
    </lineage>
</organism>
<feature type="non-terminal residue" evidence="1">
    <location>
        <position position="1"/>
    </location>
</feature>
<dbReference type="GO" id="GO:0016301">
    <property type="term" value="F:kinase activity"/>
    <property type="evidence" value="ECO:0007669"/>
    <property type="project" value="UniProtKB-KW"/>
</dbReference>
<sequence length="137" mass="15622">YSSLKEKYNNSRENSNIGSTTIIVHECHTDMPVLKTQHRLANGSHRLVSLLKASSFSYLHGELPPLKVKPEDALGIEMDSWVEEKTFLFDTSSSSSRKWRHLWAQKHGPYFVGLRTSPGTEYRVSVSEGSSRRLEWA</sequence>
<name>A0A5A7RK94_STRAF</name>
<proteinExistence type="predicted"/>
<reference evidence="2" key="1">
    <citation type="journal article" date="2019" name="Curr. Biol.">
        <title>Genome Sequence of Striga asiatica Provides Insight into the Evolution of Plant Parasitism.</title>
        <authorList>
            <person name="Yoshida S."/>
            <person name="Kim S."/>
            <person name="Wafula E.K."/>
            <person name="Tanskanen J."/>
            <person name="Kim Y.M."/>
            <person name="Honaas L."/>
            <person name="Yang Z."/>
            <person name="Spallek T."/>
            <person name="Conn C.E."/>
            <person name="Ichihashi Y."/>
            <person name="Cheong K."/>
            <person name="Cui S."/>
            <person name="Der J.P."/>
            <person name="Gundlach H."/>
            <person name="Jiao Y."/>
            <person name="Hori C."/>
            <person name="Ishida J.K."/>
            <person name="Kasahara H."/>
            <person name="Kiba T."/>
            <person name="Kim M.S."/>
            <person name="Koo N."/>
            <person name="Laohavisit A."/>
            <person name="Lee Y.H."/>
            <person name="Lumba S."/>
            <person name="McCourt P."/>
            <person name="Mortimer J.C."/>
            <person name="Mutuku J.M."/>
            <person name="Nomura T."/>
            <person name="Sasaki-Sekimoto Y."/>
            <person name="Seto Y."/>
            <person name="Wang Y."/>
            <person name="Wakatake T."/>
            <person name="Sakakibara H."/>
            <person name="Demura T."/>
            <person name="Yamaguchi S."/>
            <person name="Yoneyama K."/>
            <person name="Manabe R.I."/>
            <person name="Nelson D.C."/>
            <person name="Schulman A.H."/>
            <person name="Timko M.P."/>
            <person name="dePamphilis C.W."/>
            <person name="Choi D."/>
            <person name="Shirasu K."/>
        </authorList>
    </citation>
    <scope>NUCLEOTIDE SEQUENCE [LARGE SCALE GENOMIC DNA]</scope>
    <source>
        <strain evidence="2">cv. UVA1</strain>
    </source>
</reference>
<protein>
    <submittedName>
        <fullName evidence="1">Anhydro-N-acetylmuramic acid kinase</fullName>
    </submittedName>
</protein>
<dbReference type="Proteomes" id="UP000325081">
    <property type="component" value="Unassembled WGS sequence"/>
</dbReference>
<keyword evidence="2" id="KW-1185">Reference proteome</keyword>